<evidence type="ECO:0000256" key="5">
    <source>
        <dbReference type="ARBA" id="ARBA00035674"/>
    </source>
</evidence>
<dbReference type="GO" id="GO:0000234">
    <property type="term" value="F:phosphoethanolamine N-methyltransferase activity"/>
    <property type="evidence" value="ECO:0007669"/>
    <property type="project" value="UniProtKB-EC"/>
</dbReference>
<evidence type="ECO:0000313" key="11">
    <source>
        <dbReference type="Proteomes" id="UP000186955"/>
    </source>
</evidence>
<dbReference type="EMBL" id="MNBE01000723">
    <property type="protein sequence ID" value="OKO93672.1"/>
    <property type="molecule type" value="Genomic_DNA"/>
</dbReference>
<accession>A0A1Q5T0G7</accession>
<name>A0A1Q5T0G7_9EURO</name>
<dbReference type="Proteomes" id="UP000186955">
    <property type="component" value="Unassembled WGS sequence"/>
</dbReference>
<comment type="caution">
    <text evidence="10">The sequence shown here is derived from an EMBL/GenBank/DDBJ whole genome shotgun (WGS) entry which is preliminary data.</text>
</comment>
<feature type="domain" description="Methyltransferase" evidence="9">
    <location>
        <begin position="44"/>
        <end position="132"/>
    </location>
</feature>
<evidence type="ECO:0000256" key="6">
    <source>
        <dbReference type="ARBA" id="ARBA00047619"/>
    </source>
</evidence>
<evidence type="ECO:0000256" key="8">
    <source>
        <dbReference type="ARBA" id="ARBA00047841"/>
    </source>
</evidence>
<evidence type="ECO:0000256" key="7">
    <source>
        <dbReference type="ARBA" id="ARBA00047622"/>
    </source>
</evidence>
<keyword evidence="4" id="KW-0808">Transferase</keyword>
<keyword evidence="11" id="KW-1185">Reference proteome</keyword>
<comment type="pathway">
    <text evidence="2">Lipid metabolism.</text>
</comment>
<reference evidence="10 11" key="1">
    <citation type="submission" date="2016-10" db="EMBL/GenBank/DDBJ databases">
        <title>Genome sequence of the ascomycete fungus Penicillium subrubescens.</title>
        <authorList>
            <person name="De Vries R.P."/>
            <person name="Peng M."/>
            <person name="Dilokpimol A."/>
            <person name="Hilden K."/>
            <person name="Makela M.R."/>
            <person name="Grigoriev I."/>
            <person name="Riley R."/>
            <person name="Granchi Z."/>
        </authorList>
    </citation>
    <scope>NUCLEOTIDE SEQUENCE [LARGE SCALE GENOMIC DNA]</scope>
    <source>
        <strain evidence="10 11">CBS 132785</strain>
    </source>
</reference>
<protein>
    <recommendedName>
        <fullName evidence="5">phosphoethanolamine N-methyltransferase</fullName>
        <ecNumber evidence="5">2.1.1.103</ecNumber>
    </recommendedName>
</protein>
<comment type="pathway">
    <text evidence="1">Phospholipid metabolism; phosphatidylcholine biosynthesis.</text>
</comment>
<comment type="catalytic activity">
    <reaction evidence="8">
        <text>N-methylethanolamine phosphate + S-adenosyl-L-methionine = N,N-dimethylethanolamine phosphate + S-adenosyl-L-homocysteine + H(+)</text>
        <dbReference type="Rhea" id="RHEA:25321"/>
        <dbReference type="ChEBI" id="CHEBI:15378"/>
        <dbReference type="ChEBI" id="CHEBI:57781"/>
        <dbReference type="ChEBI" id="CHEBI:57856"/>
        <dbReference type="ChEBI" id="CHEBI:58641"/>
        <dbReference type="ChEBI" id="CHEBI:59789"/>
        <dbReference type="EC" id="2.1.1.103"/>
    </reaction>
    <physiologicalReaction direction="left-to-right" evidence="8">
        <dbReference type="Rhea" id="RHEA:25322"/>
    </physiologicalReaction>
</comment>
<dbReference type="PANTHER" id="PTHR44307:SF2">
    <property type="entry name" value="PHOSPHOETHANOLAMINE METHYLTRANSFERASE ISOFORM X1"/>
    <property type="match status" value="1"/>
</dbReference>
<dbReference type="SUPFAM" id="SSF53335">
    <property type="entry name" value="S-adenosyl-L-methionine-dependent methyltransferases"/>
    <property type="match status" value="1"/>
</dbReference>
<sequence>MTAQAESLFNSLGAHYEAAFGMDRELQSFIRLVAKTIPPRSRTLDVGCGTGKPVSEILASAGHEVHGIDISEEMVKITKSQVPGEFQVGDMKTYQPSTLFDAVFAIRSLFQMSACDMCSMVMRFSQWIKVGGYVVLGVTPSTSLAPKNTTYDPTWDCTWMLDKLWMGNHVDDLFLSEERWCQLLRESGFIVEIEPVSYLFSPASQEHAPEAHYIVLAKKVEPEPLLGPYPLPRCLKPLEFQDREDFFADRLVSKDLEKLVEDIGDSPDILCIGKDLLNGHFQRRKSRFVDHPIEDLPFAPRTFQTVLALWQMDYVLNMERTIQEITRVVGGPSPKIVIVQGGPYNEVVKLLTSVARSLPVGHQGHILHSTRRYLTKYGFGNITVHRIDASYEFQEASLPERCAAAADFLTGIWHRQHPQREKIKEALVERLKLLFRADAHSVSHGMVAIVARPSLDQGN</sequence>
<dbReference type="STRING" id="1316194.A0A1Q5T0G7"/>
<evidence type="ECO:0000256" key="4">
    <source>
        <dbReference type="ARBA" id="ARBA00022679"/>
    </source>
</evidence>
<evidence type="ECO:0000256" key="2">
    <source>
        <dbReference type="ARBA" id="ARBA00005189"/>
    </source>
</evidence>
<dbReference type="InterPro" id="IPR029063">
    <property type="entry name" value="SAM-dependent_MTases_sf"/>
</dbReference>
<evidence type="ECO:0000256" key="3">
    <source>
        <dbReference type="ARBA" id="ARBA00022603"/>
    </source>
</evidence>
<dbReference type="AlphaFoldDB" id="A0A1Q5T0G7"/>
<dbReference type="InterPro" id="IPR041698">
    <property type="entry name" value="Methyltransf_25"/>
</dbReference>
<gene>
    <name evidence="10" type="ORF">PENSUB_11951</name>
</gene>
<evidence type="ECO:0000313" key="10">
    <source>
        <dbReference type="EMBL" id="OKO93672.1"/>
    </source>
</evidence>
<dbReference type="Pfam" id="PF13649">
    <property type="entry name" value="Methyltransf_25"/>
    <property type="match status" value="1"/>
</dbReference>
<comment type="catalytic activity">
    <reaction evidence="6">
        <text>N,N-dimethylethanolamine phosphate + S-adenosyl-L-methionine = phosphocholine + S-adenosyl-L-homocysteine + H(+)</text>
        <dbReference type="Rhea" id="RHEA:25325"/>
        <dbReference type="ChEBI" id="CHEBI:15378"/>
        <dbReference type="ChEBI" id="CHEBI:57856"/>
        <dbReference type="ChEBI" id="CHEBI:58641"/>
        <dbReference type="ChEBI" id="CHEBI:59789"/>
        <dbReference type="ChEBI" id="CHEBI:295975"/>
        <dbReference type="EC" id="2.1.1.103"/>
    </reaction>
    <physiologicalReaction direction="left-to-right" evidence="6">
        <dbReference type="Rhea" id="RHEA:25326"/>
    </physiologicalReaction>
</comment>
<organism evidence="10 11">
    <name type="scientific">Penicillium subrubescens</name>
    <dbReference type="NCBI Taxonomy" id="1316194"/>
    <lineage>
        <taxon>Eukaryota</taxon>
        <taxon>Fungi</taxon>
        <taxon>Dikarya</taxon>
        <taxon>Ascomycota</taxon>
        <taxon>Pezizomycotina</taxon>
        <taxon>Eurotiomycetes</taxon>
        <taxon>Eurotiomycetidae</taxon>
        <taxon>Eurotiales</taxon>
        <taxon>Aspergillaceae</taxon>
        <taxon>Penicillium</taxon>
    </lineage>
</organism>
<dbReference type="EC" id="2.1.1.103" evidence="5"/>
<dbReference type="CDD" id="cd02440">
    <property type="entry name" value="AdoMet_MTases"/>
    <property type="match status" value="1"/>
</dbReference>
<proteinExistence type="predicted"/>
<dbReference type="PANTHER" id="PTHR44307">
    <property type="entry name" value="PHOSPHOETHANOLAMINE METHYLTRANSFERASE"/>
    <property type="match status" value="1"/>
</dbReference>
<dbReference type="OrthoDB" id="540004at2759"/>
<dbReference type="GO" id="GO:0032259">
    <property type="term" value="P:methylation"/>
    <property type="evidence" value="ECO:0007669"/>
    <property type="project" value="UniProtKB-KW"/>
</dbReference>
<keyword evidence="3" id="KW-0489">Methyltransferase</keyword>
<comment type="catalytic activity">
    <reaction evidence="7">
        <text>phosphoethanolamine + S-adenosyl-L-methionine = N-methylethanolamine phosphate + S-adenosyl-L-homocysteine + H(+)</text>
        <dbReference type="Rhea" id="RHEA:20365"/>
        <dbReference type="ChEBI" id="CHEBI:15378"/>
        <dbReference type="ChEBI" id="CHEBI:57781"/>
        <dbReference type="ChEBI" id="CHEBI:57856"/>
        <dbReference type="ChEBI" id="CHEBI:58190"/>
        <dbReference type="ChEBI" id="CHEBI:59789"/>
        <dbReference type="EC" id="2.1.1.103"/>
    </reaction>
    <physiologicalReaction direction="left-to-right" evidence="7">
        <dbReference type="Rhea" id="RHEA:20366"/>
    </physiologicalReaction>
</comment>
<dbReference type="Gene3D" id="3.40.50.150">
    <property type="entry name" value="Vaccinia Virus protein VP39"/>
    <property type="match status" value="2"/>
</dbReference>
<evidence type="ECO:0000259" key="9">
    <source>
        <dbReference type="Pfam" id="PF13649"/>
    </source>
</evidence>
<evidence type="ECO:0000256" key="1">
    <source>
        <dbReference type="ARBA" id="ARBA00004969"/>
    </source>
</evidence>